<dbReference type="AlphaFoldDB" id="E3GGA0"/>
<dbReference type="KEGG" id="elm:ELI_3749"/>
<proteinExistence type="predicted"/>
<gene>
    <name evidence="1" type="ordered locus">ELI_3749</name>
</gene>
<evidence type="ECO:0000313" key="1">
    <source>
        <dbReference type="EMBL" id="ADO38705.1"/>
    </source>
</evidence>
<dbReference type="EMBL" id="CP002273">
    <property type="protein sequence ID" value="ADO38705.1"/>
    <property type="molecule type" value="Genomic_DNA"/>
</dbReference>
<name>E3GGA0_9FIRM</name>
<dbReference type="HOGENOM" id="CLU_3309930_0_0_9"/>
<accession>E3GGA0</accession>
<reference key="1">
    <citation type="submission" date="2010-09" db="EMBL/GenBank/DDBJ databases">
        <authorList>
            <person name="Roh H."/>
            <person name="Ko H.-J."/>
            <person name="Kim D."/>
            <person name="Choi D.G."/>
            <person name="Park S."/>
            <person name="Kim S."/>
            <person name="Kim K.H."/>
            <person name="Chang I.S."/>
            <person name="Choi I.-G."/>
        </authorList>
    </citation>
    <scope>NUCLEOTIDE SEQUENCE</scope>
    <source>
        <strain>KIST612</strain>
    </source>
</reference>
<evidence type="ECO:0000313" key="2">
    <source>
        <dbReference type="Proteomes" id="UP000006873"/>
    </source>
</evidence>
<protein>
    <submittedName>
        <fullName evidence="1">Uncharacterized protein</fullName>
    </submittedName>
</protein>
<sequence>MFLFWRKIIIFPEKMPKNKILSCINAELCYNTIKFRVEY</sequence>
<reference evidence="1 2" key="2">
    <citation type="journal article" date="2011" name="J. Bacteriol.">
        <title>Complete genome sequence of a carbon monoxide-utilizing acetogen, Eubacterium limosum KIST612.</title>
        <authorList>
            <person name="Roh H."/>
            <person name="Ko H.J."/>
            <person name="Kim D."/>
            <person name="Choi D.G."/>
            <person name="Park S."/>
            <person name="Kim S."/>
            <person name="Chang I.S."/>
            <person name="Choi I.G."/>
        </authorList>
    </citation>
    <scope>NUCLEOTIDE SEQUENCE [LARGE SCALE GENOMIC DNA]</scope>
    <source>
        <strain evidence="1 2">KIST612</strain>
    </source>
</reference>
<dbReference type="Proteomes" id="UP000006873">
    <property type="component" value="Chromosome"/>
</dbReference>
<keyword evidence="2" id="KW-1185">Reference proteome</keyword>
<organism evidence="1 2">
    <name type="scientific">Eubacterium callanderi</name>
    <dbReference type="NCBI Taxonomy" id="53442"/>
    <lineage>
        <taxon>Bacteria</taxon>
        <taxon>Bacillati</taxon>
        <taxon>Bacillota</taxon>
        <taxon>Clostridia</taxon>
        <taxon>Eubacteriales</taxon>
        <taxon>Eubacteriaceae</taxon>
        <taxon>Eubacterium</taxon>
    </lineage>
</organism>